<accession>A0ABR3JUZ9</accession>
<proteinExistence type="inferred from homology"/>
<evidence type="ECO:0000256" key="3">
    <source>
        <dbReference type="ARBA" id="ARBA00022692"/>
    </source>
</evidence>
<reference evidence="12" key="1">
    <citation type="submission" date="2024-06" db="EMBL/GenBank/DDBJ databases">
        <title>Multi-omics analyses provide insights into the biosynthesis of the anticancer antibiotic pleurotin in Hohenbuehelia grisea.</title>
        <authorList>
            <person name="Weaver J.A."/>
            <person name="Alberti F."/>
        </authorList>
    </citation>
    <scope>NUCLEOTIDE SEQUENCE [LARGE SCALE GENOMIC DNA]</scope>
    <source>
        <strain evidence="12">T-177</strain>
    </source>
</reference>
<feature type="compositionally biased region" description="Pro residues" evidence="10">
    <location>
        <begin position="43"/>
        <end position="60"/>
    </location>
</feature>
<dbReference type="PANTHER" id="PTHR14083">
    <property type="entry name" value="YIP1 INTERACTING FACTOR HOMOLOG YIF1 PROTEIN"/>
    <property type="match status" value="1"/>
</dbReference>
<evidence type="ECO:0000256" key="6">
    <source>
        <dbReference type="ARBA" id="ARBA00022989"/>
    </source>
</evidence>
<feature type="transmembrane region" description="Helical" evidence="9">
    <location>
        <begin position="284"/>
        <end position="301"/>
    </location>
</feature>
<evidence type="ECO:0000256" key="9">
    <source>
        <dbReference type="RuleBase" id="RU368073"/>
    </source>
</evidence>
<dbReference type="PANTHER" id="PTHR14083:SF0">
    <property type="entry name" value="YIP1D-INTERACTING FACTOR 1, ISOFORM C"/>
    <property type="match status" value="1"/>
</dbReference>
<feature type="compositionally biased region" description="Polar residues" evidence="10">
    <location>
        <begin position="63"/>
        <end position="81"/>
    </location>
</feature>
<feature type="transmembrane region" description="Helical" evidence="9">
    <location>
        <begin position="225"/>
        <end position="246"/>
    </location>
</feature>
<keyword evidence="4 9" id="KW-0256">Endoplasmic reticulum</keyword>
<comment type="caution">
    <text evidence="11">The sequence shown here is derived from an EMBL/GenBank/DDBJ whole genome shotgun (WGS) entry which is preliminary data.</text>
</comment>
<name>A0ABR3JUZ9_9AGAR</name>
<evidence type="ECO:0000256" key="7">
    <source>
        <dbReference type="ARBA" id="ARBA00023034"/>
    </source>
</evidence>
<dbReference type="Pfam" id="PF03878">
    <property type="entry name" value="YIF1"/>
    <property type="match status" value="1"/>
</dbReference>
<feature type="transmembrane region" description="Helical" evidence="9">
    <location>
        <begin position="329"/>
        <end position="347"/>
    </location>
</feature>
<gene>
    <name evidence="11" type="ORF">HGRIS_014260</name>
</gene>
<keyword evidence="12" id="KW-1185">Reference proteome</keyword>
<keyword evidence="5 9" id="KW-0653">Protein transport</keyword>
<keyword evidence="8 9" id="KW-0472">Membrane</keyword>
<evidence type="ECO:0000256" key="2">
    <source>
        <dbReference type="ARBA" id="ARBA00022448"/>
    </source>
</evidence>
<dbReference type="InterPro" id="IPR005578">
    <property type="entry name" value="Yif1_fam"/>
</dbReference>
<dbReference type="Proteomes" id="UP001556367">
    <property type="component" value="Unassembled WGS sequence"/>
</dbReference>
<feature type="transmembrane region" description="Helical" evidence="9">
    <location>
        <begin position="193"/>
        <end position="213"/>
    </location>
</feature>
<evidence type="ECO:0000256" key="4">
    <source>
        <dbReference type="ARBA" id="ARBA00022824"/>
    </source>
</evidence>
<keyword evidence="3 9" id="KW-0812">Transmembrane</keyword>
<evidence type="ECO:0000313" key="11">
    <source>
        <dbReference type="EMBL" id="KAL0958946.1"/>
    </source>
</evidence>
<dbReference type="EMBL" id="JASNQZ010000003">
    <property type="protein sequence ID" value="KAL0958946.1"/>
    <property type="molecule type" value="Genomic_DNA"/>
</dbReference>
<comment type="subcellular location">
    <subcellularLocation>
        <location evidence="9">Endoplasmic reticulum membrane</location>
        <topology evidence="9">Multi-pass membrane protein</topology>
    </subcellularLocation>
    <subcellularLocation>
        <location evidence="9">Golgi apparatus membrane</location>
        <topology evidence="9">Multi-pass membrane protein</topology>
    </subcellularLocation>
</comment>
<evidence type="ECO:0000313" key="12">
    <source>
        <dbReference type="Proteomes" id="UP001556367"/>
    </source>
</evidence>
<feature type="compositionally biased region" description="Polar residues" evidence="10">
    <location>
        <begin position="31"/>
        <end position="42"/>
    </location>
</feature>
<evidence type="ECO:0000256" key="8">
    <source>
        <dbReference type="ARBA" id="ARBA00023136"/>
    </source>
</evidence>
<comment type="similarity">
    <text evidence="1 9">Belongs to the YIF1 family.</text>
</comment>
<keyword evidence="7 9" id="KW-0333">Golgi apparatus</keyword>
<organism evidence="11 12">
    <name type="scientific">Hohenbuehelia grisea</name>
    <dbReference type="NCBI Taxonomy" id="104357"/>
    <lineage>
        <taxon>Eukaryota</taxon>
        <taxon>Fungi</taxon>
        <taxon>Dikarya</taxon>
        <taxon>Basidiomycota</taxon>
        <taxon>Agaricomycotina</taxon>
        <taxon>Agaricomycetes</taxon>
        <taxon>Agaricomycetidae</taxon>
        <taxon>Agaricales</taxon>
        <taxon>Pleurotineae</taxon>
        <taxon>Pleurotaceae</taxon>
        <taxon>Hohenbuehelia</taxon>
    </lineage>
</organism>
<sequence length="349" mass="38383">MSQFSSASPPPLRHPIPTHPAYIPDPPSTPASPQGYQRFSSSPAPPPMQLNQPGQPPLAPAYPSTQVPAYTSPFQHGQTPMQQPPAQQQAHGMIPPADFGAWGMNDATAQFGMQLGHSAVAAGQEYVQRNFGGVFASLHIKHHFNVSNSYVMNKLRLVLFPWRHKPWSRRVRRSDQGQAEWQSPREDVNAPDLYIPVMALVTYVLLSALYSGLQDRFHPKVLGESASRGIAVLLLDFAFVKAGCYVLNVQGTSQAVDLLAYGGYKFVGVILTIATGFLNFGSTVWGVVFIYSFLANAFFLLRSLRSVVLPDHTSSTASTVGPAQRRRRITFLFLEAVSQIVYMGFLVRV</sequence>
<comment type="function">
    <text evidence="9">Has a role in transport between endoplasmic reticulum and Golgi.</text>
</comment>
<keyword evidence="6 9" id="KW-1133">Transmembrane helix</keyword>
<protein>
    <recommendedName>
        <fullName evidence="9">Protein YIF1</fullName>
    </recommendedName>
</protein>
<evidence type="ECO:0000256" key="10">
    <source>
        <dbReference type="SAM" id="MobiDB-lite"/>
    </source>
</evidence>
<feature type="transmembrane region" description="Helical" evidence="9">
    <location>
        <begin position="258"/>
        <end position="278"/>
    </location>
</feature>
<evidence type="ECO:0000256" key="1">
    <source>
        <dbReference type="ARBA" id="ARBA00009727"/>
    </source>
</evidence>
<evidence type="ECO:0000256" key="5">
    <source>
        <dbReference type="ARBA" id="ARBA00022927"/>
    </source>
</evidence>
<feature type="region of interest" description="Disordered" evidence="10">
    <location>
        <begin position="1"/>
        <end position="94"/>
    </location>
</feature>
<feature type="compositionally biased region" description="Pro residues" evidence="10">
    <location>
        <begin position="8"/>
        <end position="30"/>
    </location>
</feature>
<keyword evidence="2 9" id="KW-0813">Transport</keyword>